<name>A0A8S1CYS5_9INSE</name>
<proteinExistence type="predicted"/>
<gene>
    <name evidence="1" type="ORF">CLODIP_2_CD13068</name>
</gene>
<dbReference type="EMBL" id="CADEPI010000107">
    <property type="protein sequence ID" value="CAB3375033.1"/>
    <property type="molecule type" value="Genomic_DNA"/>
</dbReference>
<reference evidence="1 2" key="1">
    <citation type="submission" date="2020-04" db="EMBL/GenBank/DDBJ databases">
        <authorList>
            <person name="Alioto T."/>
            <person name="Alioto T."/>
            <person name="Gomez Garrido J."/>
        </authorList>
    </citation>
    <scope>NUCLEOTIDE SEQUENCE [LARGE SCALE GENOMIC DNA]</scope>
</reference>
<dbReference type="Proteomes" id="UP000494165">
    <property type="component" value="Unassembled WGS sequence"/>
</dbReference>
<protein>
    <submittedName>
        <fullName evidence="1">Uncharacterized protein</fullName>
    </submittedName>
</protein>
<accession>A0A8S1CYS5</accession>
<dbReference type="AlphaFoldDB" id="A0A8S1CYS5"/>
<evidence type="ECO:0000313" key="2">
    <source>
        <dbReference type="Proteomes" id="UP000494165"/>
    </source>
</evidence>
<evidence type="ECO:0000313" key="1">
    <source>
        <dbReference type="EMBL" id="CAB3375033.1"/>
    </source>
</evidence>
<organism evidence="1 2">
    <name type="scientific">Cloeon dipterum</name>
    <dbReference type="NCBI Taxonomy" id="197152"/>
    <lineage>
        <taxon>Eukaryota</taxon>
        <taxon>Metazoa</taxon>
        <taxon>Ecdysozoa</taxon>
        <taxon>Arthropoda</taxon>
        <taxon>Hexapoda</taxon>
        <taxon>Insecta</taxon>
        <taxon>Pterygota</taxon>
        <taxon>Palaeoptera</taxon>
        <taxon>Ephemeroptera</taxon>
        <taxon>Pisciforma</taxon>
        <taxon>Baetidae</taxon>
        <taxon>Cloeon</taxon>
    </lineage>
</organism>
<sequence>MTRFTVMGDETVLNLAKKRLQTLRAKSYSLEKLAVRSIVKNVRFYLDIDDQLRQLISLPGVLREKILQTLTKRKNIDDNGKTEEIYDLVGIFPFLLSSRTRDIELNGIMSFVCPGRFKTKRYMDQEGTEVTTLKKATEYCVQLLEWIELLAPNVETLIIKQNNPFAKSQFIEGRFPTFLVNDVSNTFLRILLEMSFAQRNFKNFPFYFQTSRASRLNWINKTGF</sequence>
<keyword evidence="2" id="KW-1185">Reference proteome</keyword>
<comment type="caution">
    <text evidence="1">The sequence shown here is derived from an EMBL/GenBank/DDBJ whole genome shotgun (WGS) entry which is preliminary data.</text>
</comment>